<feature type="compositionally biased region" description="Basic and acidic residues" evidence="1">
    <location>
        <begin position="1"/>
        <end position="17"/>
    </location>
</feature>
<name>A0ABR0PB01_GOSAR</name>
<evidence type="ECO:0000313" key="3">
    <source>
        <dbReference type="EMBL" id="KAK5818390.1"/>
    </source>
</evidence>
<dbReference type="Pfam" id="PF03732">
    <property type="entry name" value="Retrotrans_gag"/>
    <property type="match status" value="1"/>
</dbReference>
<dbReference type="PANTHER" id="PTHR34482:SF36">
    <property type="entry name" value="RETROTRANSPOSON GAG DOMAIN-CONTAINING PROTEIN"/>
    <property type="match status" value="1"/>
</dbReference>
<protein>
    <recommendedName>
        <fullName evidence="2">Retrotransposon gag domain-containing protein</fullName>
    </recommendedName>
</protein>
<feature type="compositionally biased region" description="Acidic residues" evidence="1">
    <location>
        <begin position="18"/>
        <end position="27"/>
    </location>
</feature>
<dbReference type="InterPro" id="IPR005162">
    <property type="entry name" value="Retrotrans_gag_dom"/>
</dbReference>
<sequence length="222" mass="26170">MSDERINDTDEEIHTGEEEFYGLDETESVTPSINPMKNQSPRAERRNDRDDSDILRKIVDALQRVVGTVLAMTSIPTQRRAPIKELRKYGATEFMGLKGFDPSTAENWIESTKRILQQLDCTPQESWICVVSLLQGEVYLWWESVVRHLPKNQITWDLFQKKFQKKYIGEMYIKDKKQEFLMLQQGNMSIIDYEREFSRLSRYASEFIPTEANNCKRFLRNL</sequence>
<feature type="domain" description="Retrotransposon gag" evidence="2">
    <location>
        <begin position="130"/>
        <end position="220"/>
    </location>
</feature>
<evidence type="ECO:0000313" key="4">
    <source>
        <dbReference type="Proteomes" id="UP001358586"/>
    </source>
</evidence>
<feature type="region of interest" description="Disordered" evidence="1">
    <location>
        <begin position="1"/>
        <end position="50"/>
    </location>
</feature>
<gene>
    <name evidence="3" type="ORF">PVK06_023326</name>
</gene>
<organism evidence="3 4">
    <name type="scientific">Gossypium arboreum</name>
    <name type="common">Tree cotton</name>
    <name type="synonym">Gossypium nanking</name>
    <dbReference type="NCBI Taxonomy" id="29729"/>
    <lineage>
        <taxon>Eukaryota</taxon>
        <taxon>Viridiplantae</taxon>
        <taxon>Streptophyta</taxon>
        <taxon>Embryophyta</taxon>
        <taxon>Tracheophyta</taxon>
        <taxon>Spermatophyta</taxon>
        <taxon>Magnoliopsida</taxon>
        <taxon>eudicotyledons</taxon>
        <taxon>Gunneridae</taxon>
        <taxon>Pentapetalae</taxon>
        <taxon>rosids</taxon>
        <taxon>malvids</taxon>
        <taxon>Malvales</taxon>
        <taxon>Malvaceae</taxon>
        <taxon>Malvoideae</taxon>
        <taxon>Gossypium</taxon>
    </lineage>
</organism>
<evidence type="ECO:0000259" key="2">
    <source>
        <dbReference type="Pfam" id="PF03732"/>
    </source>
</evidence>
<keyword evidence="4" id="KW-1185">Reference proteome</keyword>
<evidence type="ECO:0000256" key="1">
    <source>
        <dbReference type="SAM" id="MobiDB-lite"/>
    </source>
</evidence>
<dbReference type="EMBL" id="JARKNE010000007">
    <property type="protein sequence ID" value="KAK5818390.1"/>
    <property type="molecule type" value="Genomic_DNA"/>
</dbReference>
<dbReference type="PANTHER" id="PTHR34482">
    <property type="entry name" value="DNA DAMAGE-INDUCIBLE PROTEIN 1-LIKE"/>
    <property type="match status" value="1"/>
</dbReference>
<dbReference type="Proteomes" id="UP001358586">
    <property type="component" value="Chromosome 7"/>
</dbReference>
<feature type="compositionally biased region" description="Polar residues" evidence="1">
    <location>
        <begin position="28"/>
        <end position="41"/>
    </location>
</feature>
<proteinExistence type="predicted"/>
<comment type="caution">
    <text evidence="3">The sequence shown here is derived from an EMBL/GenBank/DDBJ whole genome shotgun (WGS) entry which is preliminary data.</text>
</comment>
<accession>A0ABR0PB01</accession>
<reference evidence="3 4" key="1">
    <citation type="submission" date="2023-03" db="EMBL/GenBank/DDBJ databases">
        <title>WGS of Gossypium arboreum.</title>
        <authorList>
            <person name="Yu D."/>
        </authorList>
    </citation>
    <scope>NUCLEOTIDE SEQUENCE [LARGE SCALE GENOMIC DNA]</scope>
    <source>
        <tissue evidence="3">Leaf</tissue>
    </source>
</reference>